<keyword evidence="4" id="KW-0238">DNA-binding</keyword>
<dbReference type="InterPro" id="IPR010359">
    <property type="entry name" value="IrrE_HExxH"/>
</dbReference>
<keyword evidence="5" id="KW-1185">Reference proteome</keyword>
<comment type="similarity">
    <text evidence="1">Belongs to the short-chain fatty acyl-CoA assimilation regulator (ScfR) family.</text>
</comment>
<feature type="domain" description="HTH cro/C1-type" evidence="3">
    <location>
        <begin position="22"/>
        <end position="76"/>
    </location>
</feature>
<feature type="compositionally biased region" description="Acidic residues" evidence="2">
    <location>
        <begin position="285"/>
        <end position="301"/>
    </location>
</feature>
<evidence type="ECO:0000259" key="3">
    <source>
        <dbReference type="PROSITE" id="PS50943"/>
    </source>
</evidence>
<dbReference type="SMART" id="SM00530">
    <property type="entry name" value="HTH_XRE"/>
    <property type="match status" value="1"/>
</dbReference>
<dbReference type="Gene3D" id="1.10.10.2910">
    <property type="match status" value="1"/>
</dbReference>
<dbReference type="PANTHER" id="PTHR43236:SF2">
    <property type="entry name" value="BLL0069 PROTEIN"/>
    <property type="match status" value="1"/>
</dbReference>
<dbReference type="Proteomes" id="UP000008043">
    <property type="component" value="Chromosome"/>
</dbReference>
<dbReference type="Pfam" id="PF06114">
    <property type="entry name" value="Peptidase_M78"/>
    <property type="match status" value="1"/>
</dbReference>
<dbReference type="GO" id="GO:0003677">
    <property type="term" value="F:DNA binding"/>
    <property type="evidence" value="ECO:0007669"/>
    <property type="project" value="UniProtKB-KW"/>
</dbReference>
<dbReference type="EMBL" id="HE971709">
    <property type="protein sequence ID" value="CCK28831.1"/>
    <property type="molecule type" value="Genomic_DNA"/>
</dbReference>
<dbReference type="CDD" id="cd00093">
    <property type="entry name" value="HTH_XRE"/>
    <property type="match status" value="1"/>
</dbReference>
<dbReference type="Gene3D" id="1.10.260.40">
    <property type="entry name" value="lambda repressor-like DNA-binding domains"/>
    <property type="match status" value="1"/>
</dbReference>
<dbReference type="eggNOG" id="COG3093">
    <property type="taxonomic scope" value="Bacteria"/>
</dbReference>
<dbReference type="PROSITE" id="PS50943">
    <property type="entry name" value="HTH_CROC1"/>
    <property type="match status" value="1"/>
</dbReference>
<dbReference type="Pfam" id="PF01381">
    <property type="entry name" value="HTH_3"/>
    <property type="match status" value="1"/>
</dbReference>
<dbReference type="HOGENOM" id="CLU_055824_0_0_11"/>
<name>K4QXS7_STRDJ</name>
<dbReference type="OrthoDB" id="9794834at2"/>
<dbReference type="RefSeq" id="WP_015659179.1">
    <property type="nucleotide sequence ID" value="NC_020504.1"/>
</dbReference>
<reference evidence="4 5" key="1">
    <citation type="journal article" date="2012" name="J. Bacteriol.">
        <title>Genome sequence of the bacterium Streptomyces davawensis JCM 4913 and heterologous production of the unique antibiotic roseoflavin.</title>
        <authorList>
            <person name="Jankowitsch F."/>
            <person name="Schwarz J."/>
            <person name="Ruckert C."/>
            <person name="Gust B."/>
            <person name="Szczepanowski R."/>
            <person name="Blom J."/>
            <person name="Pelzer S."/>
            <person name="Kalinowski J."/>
            <person name="Mack M."/>
        </authorList>
    </citation>
    <scope>NUCLEOTIDE SEQUENCE [LARGE SCALE GENOMIC DNA]</scope>
    <source>
        <strain evidence="5">DSM 101723 / JCM 4913 / KCC S-0913 / 768</strain>
    </source>
</reference>
<dbReference type="PATRIC" id="fig|1214101.3.peg.4505"/>
<evidence type="ECO:0000313" key="5">
    <source>
        <dbReference type="Proteomes" id="UP000008043"/>
    </source>
</evidence>
<protein>
    <submittedName>
        <fullName evidence="4">DNA-binding protein</fullName>
    </submittedName>
</protein>
<accession>K4QXS7</accession>
<evidence type="ECO:0000256" key="1">
    <source>
        <dbReference type="ARBA" id="ARBA00007227"/>
    </source>
</evidence>
<dbReference type="AlphaFoldDB" id="K4QXS7"/>
<dbReference type="SUPFAM" id="SSF47413">
    <property type="entry name" value="lambda repressor-like DNA-binding domains"/>
    <property type="match status" value="1"/>
</dbReference>
<feature type="region of interest" description="Disordered" evidence="2">
    <location>
        <begin position="285"/>
        <end position="305"/>
    </location>
</feature>
<dbReference type="InterPro" id="IPR052345">
    <property type="entry name" value="Rad_response_metalloprotease"/>
</dbReference>
<dbReference type="InterPro" id="IPR010982">
    <property type="entry name" value="Lambda_DNA-bd_dom_sf"/>
</dbReference>
<organism evidence="4 5">
    <name type="scientific">Streptomyces davaonensis (strain DSM 101723 / JCM 4913 / KCC S-0913 / 768)</name>
    <dbReference type="NCBI Taxonomy" id="1214101"/>
    <lineage>
        <taxon>Bacteria</taxon>
        <taxon>Bacillati</taxon>
        <taxon>Actinomycetota</taxon>
        <taxon>Actinomycetes</taxon>
        <taxon>Kitasatosporales</taxon>
        <taxon>Streptomycetaceae</taxon>
        <taxon>Streptomyces</taxon>
    </lineage>
</organism>
<evidence type="ECO:0000256" key="2">
    <source>
        <dbReference type="SAM" id="MobiDB-lite"/>
    </source>
</evidence>
<sequence>MTPPTPYVAYDPDSARPPGETLKDQLDALGIPQADLARRTGLSTKHINQIVQGTAVLTPETALLLERTTRIPASMWNQLEAAWRTHVTRDEELKRLSRYIDWLDKFSMPELVKRKILPTKDKTVENLQRLLEFFGVADPEVADDVWRSYRTAFRRSTILETNDYATAIWLREAELKARELPCEPFDRAALTALLPRLRALTVEDPETWCIQISALCAQVGVAVVFIPAPPRSHVSGATRWLAPDKVGVALSDRFKKDDHFWFTVFHEIAHVLLHGKRLTFLDNTDPSDELTSEGDRSEEEANTFAAETLIPPEHNVAYRRLASRPMPFTRIEAFAQQAGIAPGIVVGRLQHDGALEWTHGNKYKRTVQIISTDG</sequence>
<proteinExistence type="inferred from homology"/>
<dbReference type="InterPro" id="IPR001387">
    <property type="entry name" value="Cro/C1-type_HTH"/>
</dbReference>
<dbReference type="KEGG" id="sdv:BN159_4452"/>
<gene>
    <name evidence="4" type="ORF">BN159_4452</name>
</gene>
<evidence type="ECO:0000313" key="4">
    <source>
        <dbReference type="EMBL" id="CCK28831.1"/>
    </source>
</evidence>
<dbReference type="STRING" id="1214101.BN159_4452"/>
<dbReference type="PANTHER" id="PTHR43236">
    <property type="entry name" value="ANTITOXIN HIGA1"/>
    <property type="match status" value="1"/>
</dbReference>